<comment type="catalytic activity">
    <reaction evidence="8">
        <text>[protein]-dithiol + NADP(+) = [protein]-disulfide + NADPH + H(+)</text>
        <dbReference type="Rhea" id="RHEA:18753"/>
        <dbReference type="Rhea" id="RHEA-COMP:10593"/>
        <dbReference type="Rhea" id="RHEA-COMP:10594"/>
        <dbReference type="ChEBI" id="CHEBI:15378"/>
        <dbReference type="ChEBI" id="CHEBI:29950"/>
        <dbReference type="ChEBI" id="CHEBI:50058"/>
        <dbReference type="ChEBI" id="CHEBI:57783"/>
        <dbReference type="ChEBI" id="CHEBI:58349"/>
        <dbReference type="EC" id="1.8.1.8"/>
    </reaction>
</comment>
<organism evidence="10 11">
    <name type="scientific">Triparma laevis f. longispina</name>
    <dbReference type="NCBI Taxonomy" id="1714387"/>
    <lineage>
        <taxon>Eukaryota</taxon>
        <taxon>Sar</taxon>
        <taxon>Stramenopiles</taxon>
        <taxon>Ochrophyta</taxon>
        <taxon>Bolidophyceae</taxon>
        <taxon>Parmales</taxon>
        <taxon>Triparmaceae</taxon>
        <taxon>Triparma</taxon>
    </lineage>
</organism>
<dbReference type="Proteomes" id="UP001165122">
    <property type="component" value="Unassembled WGS sequence"/>
</dbReference>
<proteinExistence type="inferred from homology"/>
<dbReference type="InterPro" id="IPR012336">
    <property type="entry name" value="Thioredoxin-like_fold"/>
</dbReference>
<dbReference type="SUPFAM" id="SSF52540">
    <property type="entry name" value="P-loop containing nucleoside triphosphate hydrolases"/>
    <property type="match status" value="1"/>
</dbReference>
<protein>
    <recommendedName>
        <fullName evidence="1">protein-disulfide reductase</fullName>
        <ecNumber evidence="1">1.8.1.8</ecNumber>
    </recommendedName>
</protein>
<evidence type="ECO:0000313" key="10">
    <source>
        <dbReference type="EMBL" id="GMH79325.1"/>
    </source>
</evidence>
<dbReference type="GO" id="GO:0047134">
    <property type="term" value="F:protein-disulfide reductase [NAD(P)H] activity"/>
    <property type="evidence" value="ECO:0007669"/>
    <property type="project" value="UniProtKB-EC"/>
</dbReference>
<comment type="caution">
    <text evidence="10">The sequence shown here is derived from an EMBL/GenBank/DDBJ whole genome shotgun (WGS) entry which is preliminary data.</text>
</comment>
<evidence type="ECO:0000256" key="2">
    <source>
        <dbReference type="ARBA" id="ARBA00022737"/>
    </source>
</evidence>
<name>A0A9W7EIN3_9STRA</name>
<dbReference type="SUPFAM" id="SSF52833">
    <property type="entry name" value="Thioredoxin-like"/>
    <property type="match status" value="1"/>
</dbReference>
<evidence type="ECO:0000256" key="4">
    <source>
        <dbReference type="ARBA" id="ARBA00023002"/>
    </source>
</evidence>
<evidence type="ECO:0000256" key="7">
    <source>
        <dbReference type="ARBA" id="ARBA00047388"/>
    </source>
</evidence>
<evidence type="ECO:0000256" key="1">
    <source>
        <dbReference type="ARBA" id="ARBA00012612"/>
    </source>
</evidence>
<dbReference type="InterPro" id="IPR052259">
    <property type="entry name" value="Nucleoredoxin-like"/>
</dbReference>
<dbReference type="CDD" id="cd00882">
    <property type="entry name" value="Ras_like_GTPase"/>
    <property type="match status" value="1"/>
</dbReference>
<dbReference type="InterPro" id="IPR027417">
    <property type="entry name" value="P-loop_NTPase"/>
</dbReference>
<dbReference type="Gene3D" id="3.40.30.10">
    <property type="entry name" value="Glutaredoxin"/>
    <property type="match status" value="1"/>
</dbReference>
<dbReference type="Gene3D" id="3.40.50.300">
    <property type="entry name" value="P-loop containing nucleotide triphosphate hydrolases"/>
    <property type="match status" value="1"/>
</dbReference>
<dbReference type="PROSITE" id="PS51352">
    <property type="entry name" value="THIOREDOXIN_2"/>
    <property type="match status" value="1"/>
</dbReference>
<dbReference type="EMBL" id="BRXW01000916">
    <property type="protein sequence ID" value="GMH79325.1"/>
    <property type="molecule type" value="Genomic_DNA"/>
</dbReference>
<evidence type="ECO:0000256" key="5">
    <source>
        <dbReference type="ARBA" id="ARBA00023027"/>
    </source>
</evidence>
<evidence type="ECO:0000256" key="8">
    <source>
        <dbReference type="ARBA" id="ARBA00047804"/>
    </source>
</evidence>
<feature type="domain" description="Thioredoxin" evidence="9">
    <location>
        <begin position="737"/>
        <end position="894"/>
    </location>
</feature>
<keyword evidence="3" id="KW-0547">Nucleotide-binding</keyword>
<dbReference type="InterPro" id="IPR017937">
    <property type="entry name" value="Thioredoxin_CS"/>
</dbReference>
<evidence type="ECO:0000313" key="11">
    <source>
        <dbReference type="Proteomes" id="UP001165122"/>
    </source>
</evidence>
<gene>
    <name evidence="10" type="ORF">TrLO_g8397</name>
</gene>
<dbReference type="GO" id="GO:0005525">
    <property type="term" value="F:GTP binding"/>
    <property type="evidence" value="ECO:0007669"/>
    <property type="project" value="InterPro"/>
</dbReference>
<dbReference type="PANTHER" id="PTHR13871:SF96">
    <property type="entry name" value="THIOREDOXIN DOMAIN-CONTAINING PROTEIN"/>
    <property type="match status" value="1"/>
</dbReference>
<comment type="similarity">
    <text evidence="6">Belongs to the nucleoredoxin family.</text>
</comment>
<dbReference type="Pfam" id="PF13905">
    <property type="entry name" value="Thioredoxin_8"/>
    <property type="match status" value="1"/>
</dbReference>
<evidence type="ECO:0000256" key="3">
    <source>
        <dbReference type="ARBA" id="ARBA00022741"/>
    </source>
</evidence>
<dbReference type="InterPro" id="IPR006703">
    <property type="entry name" value="G_AIG1"/>
</dbReference>
<dbReference type="PROSITE" id="PS00194">
    <property type="entry name" value="THIOREDOXIN_1"/>
    <property type="match status" value="1"/>
</dbReference>
<evidence type="ECO:0000259" key="9">
    <source>
        <dbReference type="PROSITE" id="PS51352"/>
    </source>
</evidence>
<dbReference type="InterPro" id="IPR013766">
    <property type="entry name" value="Thioredoxin_domain"/>
</dbReference>
<dbReference type="Pfam" id="PF04548">
    <property type="entry name" value="AIG1"/>
    <property type="match status" value="1"/>
</dbReference>
<keyword evidence="2" id="KW-0677">Repeat</keyword>
<keyword evidence="5" id="KW-0520">NAD</keyword>
<dbReference type="AlphaFoldDB" id="A0A9W7EIN3"/>
<dbReference type="EC" id="1.8.1.8" evidence="1"/>
<keyword evidence="11" id="KW-1185">Reference proteome</keyword>
<comment type="catalytic activity">
    <reaction evidence="7">
        <text>[protein]-dithiol + NAD(+) = [protein]-disulfide + NADH + H(+)</text>
        <dbReference type="Rhea" id="RHEA:18749"/>
        <dbReference type="Rhea" id="RHEA-COMP:10593"/>
        <dbReference type="Rhea" id="RHEA-COMP:10594"/>
        <dbReference type="ChEBI" id="CHEBI:15378"/>
        <dbReference type="ChEBI" id="CHEBI:29950"/>
        <dbReference type="ChEBI" id="CHEBI:50058"/>
        <dbReference type="ChEBI" id="CHEBI:57540"/>
        <dbReference type="ChEBI" id="CHEBI:57945"/>
        <dbReference type="EC" id="1.8.1.8"/>
    </reaction>
</comment>
<dbReference type="PANTHER" id="PTHR13871">
    <property type="entry name" value="THIOREDOXIN"/>
    <property type="match status" value="1"/>
</dbReference>
<accession>A0A9W7EIN3</accession>
<dbReference type="InterPro" id="IPR036249">
    <property type="entry name" value="Thioredoxin-like_sf"/>
</dbReference>
<keyword evidence="4" id="KW-0560">Oxidoreductase</keyword>
<evidence type="ECO:0000256" key="6">
    <source>
        <dbReference type="ARBA" id="ARBA00025782"/>
    </source>
</evidence>
<dbReference type="OrthoDB" id="189491at2759"/>
<reference evidence="11" key="1">
    <citation type="journal article" date="2023" name="Commun. Biol.">
        <title>Genome analysis of Parmales, the sister group of diatoms, reveals the evolutionary specialization of diatoms from phago-mixotrophs to photoautotrophs.</title>
        <authorList>
            <person name="Ban H."/>
            <person name="Sato S."/>
            <person name="Yoshikawa S."/>
            <person name="Yamada K."/>
            <person name="Nakamura Y."/>
            <person name="Ichinomiya M."/>
            <person name="Sato N."/>
            <person name="Blanc-Mathieu R."/>
            <person name="Endo H."/>
            <person name="Kuwata A."/>
            <person name="Ogata H."/>
        </authorList>
    </citation>
    <scope>NUCLEOTIDE SEQUENCE [LARGE SCALE GENOMIC DNA]</scope>
    <source>
        <strain evidence="11">NIES 3700</strain>
    </source>
</reference>
<sequence length="1243" mass="138409">MGNTKSDPVVPTLTPVVPASVPMPVGESGEKEANQQPVPVCKDPPPAHAPLTFLPVGTQHSRAKHNLRLAVMKVEALNRFKGDHLNGCSRVCKGKPEEKITLDPNEPPRLVFVGLTGSGKSSLCTALTGQDLRGETKFKIGKGAKSETVTCNKLSLPWLGDTGNGKFVCIDTPGLNDSEGRDDMLINDIVGSMKEVEYVTAVVIVVNSSEARFNKALQDVLHRFEEAFCGPAEDPEDPTRPDPEYEKRCNFFYENILVVFQRWKMNEDAAADREDDGITEESVAKDFNCQLRAKFPYCNKDVPCVFVDSHDRKPERKNPTLLRVRDLVPPDVFRTQSVNQIVPRIQDYDGTDQIITNGTKIVPMRPVLVDKKIEIDEWTIYPPAPQGLEIRPCGSLTGVPKTWSPRSTHQIKAKSKGGQESKEFKLGEIGSKANLFHHTILTRRFVEIEIGLSKSDFEQEIASASPQIKTFLKKVIDGAKVASEEDLKSELQKVEAAKNECLAKLTTQFESKYPNMKSLPELIERTKTAAGRISLDFSVQLQAMQSKYVSEQQKKEMEFINVKQNVKDLLCEFTEDYDDLKIRVDALKSLAIPEGYTNKTLGRAIKMLEEIEPVTCSSKYCPHKCMRRDIEAHKQTCIFAMPLKHQSQIIKVRSNNCDDALEIESNTHGEWNGEYTKGQCPHIDGDKGEGYWMVNQGEKRIQRVLPTGHGAVKWTVQSWAGEGTDKVVFMSTNEAATVAGVKFNGMEIKPPVKETSWSTDQKLSRVMNHAAPKLVYFSGKWCPYCPPFTAKLKLFYEILHDHFSDNDNDKSPIEIVFISWDQTEEAMFNYFGGHHGDWFALPYEHRETKEKMDEKFEVGGIPWLKVIGNDSTEIKYFSKGGEFEIANAIRALPDNKKTAKSDVIKIYKELIKHYKTAAEIEGEQEKQDAEERAKERKMSAFIANQKLILENQHQLNNSIHNMHLDLKSGFQKFDDKIGDVINAVYEATEVQVPSSFIILPHKIPATTSEDLVSYDGSTFQLALGCADTALEKANEAVETANRAAGWLSKLSNIGSALMGGHVGEAVSGAVDTFMQSALGQDHLYLYLIDELTGLPVIPEDEDSVYPIDIKVDNPNAVALTKKLLPVMRTGLQVATLLNGTASIGRLFGFPVPTIPEALTGAVESAVKVSEGGSNLAGDFDKLNACVQETVEGEGEEAKKSIRGGLLREFGQMLKKYDEGEDYCGLRRRASPDGHALWTVHELE</sequence>